<evidence type="ECO:0000259" key="5">
    <source>
        <dbReference type="PROSITE" id="PS50968"/>
    </source>
</evidence>
<proteinExistence type="inferred from homology"/>
<dbReference type="PANTHER" id="PTHR11715:SF3">
    <property type="entry name" value="GLYCINE CLEAVAGE SYSTEM H PROTEIN-RELATED"/>
    <property type="match status" value="1"/>
</dbReference>
<name>A0A5Q2FG05_9ACTN</name>
<comment type="cofactor">
    <cofactor evidence="3">
        <name>(R)-lipoate</name>
        <dbReference type="ChEBI" id="CHEBI:83088"/>
    </cofactor>
    <text evidence="3">Binds 1 lipoyl cofactor covalently.</text>
</comment>
<dbReference type="EMBL" id="CP045725">
    <property type="protein sequence ID" value="QGF24727.1"/>
    <property type="molecule type" value="Genomic_DNA"/>
</dbReference>
<dbReference type="PANTHER" id="PTHR11715">
    <property type="entry name" value="GLYCINE CLEAVAGE SYSTEM H PROTEIN"/>
    <property type="match status" value="1"/>
</dbReference>
<evidence type="ECO:0000256" key="1">
    <source>
        <dbReference type="ARBA" id="ARBA00009249"/>
    </source>
</evidence>
<dbReference type="HAMAP" id="MF_00272">
    <property type="entry name" value="GcvH"/>
    <property type="match status" value="1"/>
</dbReference>
<dbReference type="GO" id="GO:0005960">
    <property type="term" value="C:glycine cleavage complex"/>
    <property type="evidence" value="ECO:0007669"/>
    <property type="project" value="InterPro"/>
</dbReference>
<dbReference type="PROSITE" id="PS00189">
    <property type="entry name" value="LIPOYL"/>
    <property type="match status" value="1"/>
</dbReference>
<dbReference type="AlphaFoldDB" id="A0A5Q2FG05"/>
<dbReference type="InterPro" id="IPR003016">
    <property type="entry name" value="2-oxoA_DH_lipoyl-BS"/>
</dbReference>
<dbReference type="SUPFAM" id="SSF51230">
    <property type="entry name" value="Single hybrid motif"/>
    <property type="match status" value="1"/>
</dbReference>
<evidence type="ECO:0000313" key="6">
    <source>
        <dbReference type="EMBL" id="QGF24727.1"/>
    </source>
</evidence>
<evidence type="ECO:0000313" key="7">
    <source>
        <dbReference type="Proteomes" id="UP000386847"/>
    </source>
</evidence>
<dbReference type="NCBIfam" id="TIGR00527">
    <property type="entry name" value="gcvH"/>
    <property type="match status" value="1"/>
</dbReference>
<dbReference type="InterPro" id="IPR011053">
    <property type="entry name" value="Single_hybrid_motif"/>
</dbReference>
<dbReference type="InterPro" id="IPR033753">
    <property type="entry name" value="GCV_H/Fam206"/>
</dbReference>
<dbReference type="Proteomes" id="UP000386847">
    <property type="component" value="Chromosome"/>
</dbReference>
<dbReference type="KEGG" id="rain:Rai3103_15020"/>
<accession>A0A5Q2FG05</accession>
<feature type="domain" description="Lipoyl-binding" evidence="5">
    <location>
        <begin position="23"/>
        <end position="105"/>
    </location>
</feature>
<evidence type="ECO:0000256" key="3">
    <source>
        <dbReference type="HAMAP-Rule" id="MF_00272"/>
    </source>
</evidence>
<evidence type="ECO:0000256" key="4">
    <source>
        <dbReference type="PIRSR" id="PIRSR617453-50"/>
    </source>
</evidence>
<dbReference type="InterPro" id="IPR002930">
    <property type="entry name" value="GCV_H"/>
</dbReference>
<gene>
    <name evidence="3 6" type="primary">gcvH</name>
    <name evidence="6" type="ORF">Rai3103_15020</name>
</gene>
<protein>
    <recommendedName>
        <fullName evidence="3">Glycine cleavage system H protein</fullName>
    </recommendedName>
</protein>
<dbReference type="InterPro" id="IPR017453">
    <property type="entry name" value="GCV_H_sub"/>
</dbReference>
<dbReference type="PROSITE" id="PS50968">
    <property type="entry name" value="BIOTINYL_LIPOYL"/>
    <property type="match status" value="1"/>
</dbReference>
<comment type="subunit">
    <text evidence="3">The glycine cleavage system is composed of four proteins: P, T, L and H.</text>
</comment>
<sequence>MELPEDLKYSQEHLWVRSGNGRSVRIGFSEYAADQLREVVSIELPTAGDEVTVGDVIGEVESVKSAGDILSPVSGVVTHVNPDLDANTELVNDDPYGDGWLFEVELSDDDGLDDLLDADAYGDLIES</sequence>
<dbReference type="GO" id="GO:0009249">
    <property type="term" value="P:protein lipoylation"/>
    <property type="evidence" value="ECO:0007669"/>
    <property type="project" value="TreeGrafter"/>
</dbReference>
<keyword evidence="2 3" id="KW-0450">Lipoyl</keyword>
<dbReference type="RefSeq" id="WP_153573256.1">
    <property type="nucleotide sequence ID" value="NZ_CP045725.1"/>
</dbReference>
<reference evidence="6 7" key="1">
    <citation type="submission" date="2019-10" db="EMBL/GenBank/DDBJ databases">
        <title>Genomic analysis of Raineyella sp. CBA3103.</title>
        <authorList>
            <person name="Roh S.W."/>
        </authorList>
    </citation>
    <scope>NUCLEOTIDE SEQUENCE [LARGE SCALE GENOMIC DNA]</scope>
    <source>
        <strain evidence="6 7">CBA3103</strain>
    </source>
</reference>
<dbReference type="GO" id="GO:0005829">
    <property type="term" value="C:cytosol"/>
    <property type="evidence" value="ECO:0007669"/>
    <property type="project" value="TreeGrafter"/>
</dbReference>
<dbReference type="Gene3D" id="2.40.50.100">
    <property type="match status" value="1"/>
</dbReference>
<dbReference type="InterPro" id="IPR000089">
    <property type="entry name" value="Biotin_lipoyl"/>
</dbReference>
<keyword evidence="7" id="KW-1185">Reference proteome</keyword>
<feature type="modified residue" description="N6-lipoyllysine" evidence="3 4">
    <location>
        <position position="64"/>
    </location>
</feature>
<dbReference type="CDD" id="cd06848">
    <property type="entry name" value="GCS_H"/>
    <property type="match status" value="1"/>
</dbReference>
<comment type="similarity">
    <text evidence="1 3">Belongs to the GcvH family.</text>
</comment>
<dbReference type="GO" id="GO:0019464">
    <property type="term" value="P:glycine decarboxylation via glycine cleavage system"/>
    <property type="evidence" value="ECO:0007669"/>
    <property type="project" value="UniProtKB-UniRule"/>
</dbReference>
<comment type="function">
    <text evidence="3">The glycine cleavage system catalyzes the degradation of glycine. The H protein shuttles the methylamine group of glycine from the P protein to the T protein.</text>
</comment>
<dbReference type="NCBIfam" id="NF002270">
    <property type="entry name" value="PRK01202.1"/>
    <property type="match status" value="1"/>
</dbReference>
<dbReference type="Pfam" id="PF01597">
    <property type="entry name" value="GCV_H"/>
    <property type="match status" value="1"/>
</dbReference>
<organism evidence="6 7">
    <name type="scientific">Raineyella fluvialis</name>
    <dbReference type="NCBI Taxonomy" id="2662261"/>
    <lineage>
        <taxon>Bacteria</taxon>
        <taxon>Bacillati</taxon>
        <taxon>Actinomycetota</taxon>
        <taxon>Actinomycetes</taxon>
        <taxon>Propionibacteriales</taxon>
        <taxon>Propionibacteriaceae</taxon>
        <taxon>Raineyella</taxon>
    </lineage>
</organism>
<evidence type="ECO:0000256" key="2">
    <source>
        <dbReference type="ARBA" id="ARBA00022823"/>
    </source>
</evidence>